<feature type="compositionally biased region" description="Low complexity" evidence="1">
    <location>
        <begin position="320"/>
        <end position="329"/>
    </location>
</feature>
<reference evidence="4" key="4">
    <citation type="submission" date="2025-05" db="UniProtKB">
        <authorList>
            <consortium name="EnsemblFungi"/>
        </authorList>
    </citation>
    <scope>IDENTIFICATION</scope>
    <source>
        <strain evidence="4">isolate 1-1 / race 1 (BBBD)</strain>
    </source>
</reference>
<feature type="domain" description="Tet-like 2OG-Fe(II) oxygenase" evidence="2">
    <location>
        <begin position="208"/>
        <end position="426"/>
    </location>
</feature>
<gene>
    <name evidence="3" type="ORF">PTTG_05294</name>
</gene>
<evidence type="ECO:0000313" key="4">
    <source>
        <dbReference type="EnsemblFungi" id="PTTG_05294-t43_1-p1"/>
    </source>
</evidence>
<dbReference type="EMBL" id="ADAS02000005">
    <property type="protein sequence ID" value="OAV98861.1"/>
    <property type="molecule type" value="Genomic_DNA"/>
</dbReference>
<name>A0A180H236_PUCT1</name>
<evidence type="ECO:0000313" key="3">
    <source>
        <dbReference type="EMBL" id="OAV98861.1"/>
    </source>
</evidence>
<evidence type="ECO:0000256" key="1">
    <source>
        <dbReference type="SAM" id="MobiDB-lite"/>
    </source>
</evidence>
<evidence type="ECO:0000259" key="2">
    <source>
        <dbReference type="Pfam" id="PF20515"/>
    </source>
</evidence>
<feature type="compositionally biased region" description="Basic residues" evidence="1">
    <location>
        <begin position="55"/>
        <end position="75"/>
    </location>
</feature>
<proteinExistence type="predicted"/>
<dbReference type="OrthoDB" id="2505311at2759"/>
<protein>
    <recommendedName>
        <fullName evidence="2">Tet-like 2OG-Fe(II) oxygenase domain-containing protein</fullName>
    </recommendedName>
</protein>
<dbReference type="InterPro" id="IPR046798">
    <property type="entry name" value="2OG-FeII_Oxy_6"/>
</dbReference>
<reference evidence="3" key="2">
    <citation type="submission" date="2016-05" db="EMBL/GenBank/DDBJ databases">
        <title>Comparative analysis highlights variable genome content of wheat rusts and divergence of the mating loci.</title>
        <authorList>
            <person name="Cuomo C.A."/>
            <person name="Bakkeren G."/>
            <person name="Szabo L."/>
            <person name="Khalil H."/>
            <person name="Joly D."/>
            <person name="Goldberg J."/>
            <person name="Young S."/>
            <person name="Zeng Q."/>
            <person name="Fellers J."/>
        </authorList>
    </citation>
    <scope>NUCLEOTIDE SEQUENCE [LARGE SCALE GENOMIC DNA]</scope>
    <source>
        <strain evidence="3">1-1 BBBD Race 1</strain>
    </source>
</reference>
<accession>A0A180H236</accession>
<reference evidence="4 5" key="3">
    <citation type="journal article" date="2017" name="G3 (Bethesda)">
        <title>Comparative analysis highlights variable genome content of wheat rusts and divergence of the mating loci.</title>
        <authorList>
            <person name="Cuomo C.A."/>
            <person name="Bakkeren G."/>
            <person name="Khalil H.B."/>
            <person name="Panwar V."/>
            <person name="Joly D."/>
            <person name="Linning R."/>
            <person name="Sakthikumar S."/>
            <person name="Song X."/>
            <person name="Adiconis X."/>
            <person name="Fan L."/>
            <person name="Goldberg J.M."/>
            <person name="Levin J.Z."/>
            <person name="Young S."/>
            <person name="Zeng Q."/>
            <person name="Anikster Y."/>
            <person name="Bruce M."/>
            <person name="Wang M."/>
            <person name="Yin C."/>
            <person name="McCallum B."/>
            <person name="Szabo L.J."/>
            <person name="Hulbert S."/>
            <person name="Chen X."/>
            <person name="Fellers J.P."/>
        </authorList>
    </citation>
    <scope>NUCLEOTIDE SEQUENCE</scope>
    <source>
        <strain evidence="4">isolate 1-1 / race 1 (BBBD)</strain>
        <strain evidence="5">Isolate 1-1 / race 1 (BBBD)</strain>
    </source>
</reference>
<keyword evidence="5" id="KW-1185">Reference proteome</keyword>
<dbReference type="Proteomes" id="UP000005240">
    <property type="component" value="Unassembled WGS sequence"/>
</dbReference>
<organism evidence="3">
    <name type="scientific">Puccinia triticina (isolate 1-1 / race 1 (BBBD))</name>
    <name type="common">Brown leaf rust fungus</name>
    <dbReference type="NCBI Taxonomy" id="630390"/>
    <lineage>
        <taxon>Eukaryota</taxon>
        <taxon>Fungi</taxon>
        <taxon>Dikarya</taxon>
        <taxon>Basidiomycota</taxon>
        <taxon>Pucciniomycotina</taxon>
        <taxon>Pucciniomycetes</taxon>
        <taxon>Pucciniales</taxon>
        <taxon>Pucciniaceae</taxon>
        <taxon>Puccinia</taxon>
    </lineage>
</organism>
<dbReference type="EnsemblFungi" id="PTTG_05294-t43_1">
    <property type="protein sequence ID" value="PTTG_05294-t43_1-p1"/>
    <property type="gene ID" value="PTTG_05294"/>
</dbReference>
<feature type="region of interest" description="Disordered" evidence="1">
    <location>
        <begin position="449"/>
        <end position="468"/>
    </location>
</feature>
<feature type="region of interest" description="Disordered" evidence="1">
    <location>
        <begin position="1"/>
        <end position="75"/>
    </location>
</feature>
<reference evidence="3" key="1">
    <citation type="submission" date="2009-11" db="EMBL/GenBank/DDBJ databases">
        <authorList>
            <consortium name="The Broad Institute Genome Sequencing Platform"/>
            <person name="Ward D."/>
            <person name="Feldgarden M."/>
            <person name="Earl A."/>
            <person name="Young S.K."/>
            <person name="Zeng Q."/>
            <person name="Koehrsen M."/>
            <person name="Alvarado L."/>
            <person name="Berlin A."/>
            <person name="Bochicchio J."/>
            <person name="Borenstein D."/>
            <person name="Chapman S.B."/>
            <person name="Chen Z."/>
            <person name="Engels R."/>
            <person name="Freedman E."/>
            <person name="Gellesch M."/>
            <person name="Goldberg J."/>
            <person name="Griggs A."/>
            <person name="Gujja S."/>
            <person name="Heilman E."/>
            <person name="Heiman D."/>
            <person name="Hepburn T."/>
            <person name="Howarth C."/>
            <person name="Jen D."/>
            <person name="Larson L."/>
            <person name="Lewis B."/>
            <person name="Mehta T."/>
            <person name="Park D."/>
            <person name="Pearson M."/>
            <person name="Roberts A."/>
            <person name="Saif S."/>
            <person name="Shea T."/>
            <person name="Shenoy N."/>
            <person name="Sisk P."/>
            <person name="Stolte C."/>
            <person name="Sykes S."/>
            <person name="Thomson T."/>
            <person name="Walk T."/>
            <person name="White J."/>
            <person name="Yandava C."/>
            <person name="Izard J."/>
            <person name="Baranova O.V."/>
            <person name="Blanton J.M."/>
            <person name="Tanner A.C."/>
            <person name="Dewhirst F.E."/>
            <person name="Haas B."/>
            <person name="Nusbaum C."/>
            <person name="Birren B."/>
        </authorList>
    </citation>
    <scope>NUCLEOTIDE SEQUENCE [LARGE SCALE GENOMIC DNA]</scope>
    <source>
        <strain evidence="3">1-1 BBBD Race 1</strain>
    </source>
</reference>
<sequence>MLDGCSPRQLRFLEMGSANGADEPEATPATETREPEQSNPPEAKSSPGEVEAPKVKRKRKPSANQRHKNNLNLAKKRKRWLMDDYERWITNEPSPGGLHYKAVVRNTRLFPEISKEFEIEKQKQLAEEQDNYEENLRKYPNMTTHKPIINQPIISRVPTEKEDGEALKLVQDKFKLLEHGLYSISVRNQGAGAACVVEFLRVPTLDPNIKQNLDFLCAFVHDCKQFMSADVLEGRSCEDITSAIGWSTDMNQLAILPQYQNHEAIAANQPGYRKLMEDSERAGKILWELFETLGNVAAQNTREYIKKHFSGPSSGHEDNAASSSSASLTSTESSRLATSTLGFPSNGFHGQNQQLDDEELATHPFTFAMMIPTFKSTGKIATASEGHQLHNGQFVFPELHLALTFPPDTIWIMIFRAHKYAHGTLKFTALGDSSRLGFSIQPPLKISPSCSLKNSAPNHADQPSDQQH</sequence>
<evidence type="ECO:0000313" key="5">
    <source>
        <dbReference type="Proteomes" id="UP000005240"/>
    </source>
</evidence>
<dbReference type="VEuPathDB" id="FungiDB:PTTG_05294"/>
<feature type="region of interest" description="Disordered" evidence="1">
    <location>
        <begin position="307"/>
        <end position="329"/>
    </location>
</feature>
<dbReference type="AlphaFoldDB" id="A0A180H236"/>
<dbReference type="Pfam" id="PF20515">
    <property type="entry name" value="2OG-FeII_Oxy_6"/>
    <property type="match status" value="1"/>
</dbReference>